<evidence type="ECO:0000256" key="4">
    <source>
        <dbReference type="ARBA" id="ARBA00023159"/>
    </source>
</evidence>
<dbReference type="Gene3D" id="3.40.190.290">
    <property type="match status" value="1"/>
</dbReference>
<dbReference type="SUPFAM" id="SSF53850">
    <property type="entry name" value="Periplasmic binding protein-like II"/>
    <property type="match status" value="1"/>
</dbReference>
<dbReference type="GO" id="GO:0003700">
    <property type="term" value="F:DNA-binding transcription factor activity"/>
    <property type="evidence" value="ECO:0007669"/>
    <property type="project" value="InterPro"/>
</dbReference>
<evidence type="ECO:0000313" key="7">
    <source>
        <dbReference type="EMBL" id="GAN97747.1"/>
    </source>
</evidence>
<dbReference type="Pfam" id="PF03466">
    <property type="entry name" value="LysR_substrate"/>
    <property type="match status" value="1"/>
</dbReference>
<evidence type="ECO:0000259" key="6">
    <source>
        <dbReference type="PROSITE" id="PS50931"/>
    </source>
</evidence>
<comment type="similarity">
    <text evidence="1">Belongs to the LysR transcriptional regulatory family.</text>
</comment>
<name>A0A0D6Q2H9_KOMEU</name>
<feature type="domain" description="HTH lysR-type" evidence="6">
    <location>
        <begin position="5"/>
        <end position="62"/>
    </location>
</feature>
<comment type="caution">
    <text evidence="7">The sequence shown here is derived from an EMBL/GenBank/DDBJ whole genome shotgun (WGS) entry which is preliminary data.</text>
</comment>
<keyword evidence="4" id="KW-0010">Activator</keyword>
<organism evidence="7 8">
    <name type="scientific">Komagataeibacter europaeus NBRC 3261</name>
    <dbReference type="NCBI Taxonomy" id="1234669"/>
    <lineage>
        <taxon>Bacteria</taxon>
        <taxon>Pseudomonadati</taxon>
        <taxon>Pseudomonadota</taxon>
        <taxon>Alphaproteobacteria</taxon>
        <taxon>Acetobacterales</taxon>
        <taxon>Acetobacteraceae</taxon>
        <taxon>Komagataeibacter</taxon>
    </lineage>
</organism>
<protein>
    <submittedName>
        <fullName evidence="7">Transcriptional regulator LysR</fullName>
    </submittedName>
</protein>
<keyword evidence="2" id="KW-0805">Transcription regulation</keyword>
<dbReference type="Pfam" id="PF00126">
    <property type="entry name" value="HTH_1"/>
    <property type="match status" value="1"/>
</dbReference>
<dbReference type="EMBL" id="BANI01000210">
    <property type="protein sequence ID" value="GAN97747.1"/>
    <property type="molecule type" value="Genomic_DNA"/>
</dbReference>
<dbReference type="PRINTS" id="PR00039">
    <property type="entry name" value="HTHLYSR"/>
</dbReference>
<dbReference type="PANTHER" id="PTHR30293">
    <property type="entry name" value="TRANSCRIPTIONAL REGULATORY PROTEIN NAC-RELATED"/>
    <property type="match status" value="1"/>
</dbReference>
<dbReference type="AlphaFoldDB" id="A0A0D6Q2H9"/>
<evidence type="ECO:0000313" key="8">
    <source>
        <dbReference type="Proteomes" id="UP000032675"/>
    </source>
</evidence>
<evidence type="ECO:0000256" key="3">
    <source>
        <dbReference type="ARBA" id="ARBA00023125"/>
    </source>
</evidence>
<keyword evidence="3" id="KW-0238">DNA-binding</keyword>
<dbReference type="Proteomes" id="UP000032675">
    <property type="component" value="Unassembled WGS sequence"/>
</dbReference>
<dbReference type="InterPro" id="IPR036388">
    <property type="entry name" value="WH-like_DNA-bd_sf"/>
</dbReference>
<dbReference type="Gene3D" id="1.10.10.10">
    <property type="entry name" value="Winged helix-like DNA-binding domain superfamily/Winged helix DNA-binding domain"/>
    <property type="match status" value="1"/>
</dbReference>
<dbReference type="GO" id="GO:2000142">
    <property type="term" value="P:regulation of DNA-templated transcription initiation"/>
    <property type="evidence" value="ECO:0007669"/>
    <property type="project" value="TreeGrafter"/>
</dbReference>
<dbReference type="InterPro" id="IPR036390">
    <property type="entry name" value="WH_DNA-bd_sf"/>
</dbReference>
<dbReference type="InterPro" id="IPR005119">
    <property type="entry name" value="LysR_subst-bd"/>
</dbReference>
<sequence>MEFQLDIRRLQAFIKIIDLGSISCAADLLNIAQPALSQQLATLENAFKQKLVIRSKSGVTPTTAGSELYRHAQTLTKQFDRAMVEITQGAGPLVGKVSVGLSPYSAGSTLSVKLLQRVRARLPNITLHLTESFDDIYSELIMTGRLDMAVIHGAGPIKGVIFTPLMKEEFFLLAPHGLEFPQDETGAVQLVDIADTPLLLPPRHNFVRKSVDMAFMRKQLEPRIVAEIEALITLQGAIEEGIGSTILPWSVASRIVVPGRSRIYPLRNPVIQEDVSLCIPEIIPETEASVAVRELLIELAQAMAASHNWPGAQPFG</sequence>
<evidence type="ECO:0000256" key="2">
    <source>
        <dbReference type="ARBA" id="ARBA00023015"/>
    </source>
</evidence>
<reference evidence="7 8" key="1">
    <citation type="submission" date="2012-11" db="EMBL/GenBank/DDBJ databases">
        <title>Whole genome sequence of Gluconacetobacter europaeus NBRC3261.</title>
        <authorList>
            <person name="Azuma Y."/>
            <person name="Higashiura N."/>
            <person name="Hirakawa H."/>
            <person name="Matsushita K."/>
        </authorList>
    </citation>
    <scope>NUCLEOTIDE SEQUENCE [LARGE SCALE GENOMIC DNA]</scope>
    <source>
        <strain evidence="7 8">NBRC 3261</strain>
    </source>
</reference>
<dbReference type="PANTHER" id="PTHR30293:SF0">
    <property type="entry name" value="NITROGEN ASSIMILATION REGULATORY PROTEIN NAC"/>
    <property type="match status" value="1"/>
</dbReference>
<proteinExistence type="inferred from homology"/>
<evidence type="ECO:0000256" key="1">
    <source>
        <dbReference type="ARBA" id="ARBA00009437"/>
    </source>
</evidence>
<dbReference type="SUPFAM" id="SSF46785">
    <property type="entry name" value="Winged helix' DNA-binding domain"/>
    <property type="match status" value="1"/>
</dbReference>
<evidence type="ECO:0000256" key="5">
    <source>
        <dbReference type="ARBA" id="ARBA00023163"/>
    </source>
</evidence>
<dbReference type="InterPro" id="IPR000847">
    <property type="entry name" value="LysR_HTH_N"/>
</dbReference>
<accession>A0A0D6Q2H9</accession>
<gene>
    <name evidence="7" type="ORF">Geu3261_0245_002</name>
</gene>
<dbReference type="GO" id="GO:0003677">
    <property type="term" value="F:DNA binding"/>
    <property type="evidence" value="ECO:0007669"/>
    <property type="project" value="UniProtKB-KW"/>
</dbReference>
<keyword evidence="5" id="KW-0804">Transcription</keyword>
<dbReference type="PROSITE" id="PS50931">
    <property type="entry name" value="HTH_LYSR"/>
    <property type="match status" value="1"/>
</dbReference>